<dbReference type="CDD" id="cd16028">
    <property type="entry name" value="PMH"/>
    <property type="match status" value="1"/>
</dbReference>
<reference evidence="4 5" key="1">
    <citation type="submission" date="2016-10" db="EMBL/GenBank/DDBJ databases">
        <authorList>
            <person name="Varghese N."/>
            <person name="Submissions S."/>
        </authorList>
    </citation>
    <scope>NUCLEOTIDE SEQUENCE [LARGE SCALE GENOMIC DNA]</scope>
    <source>
        <strain evidence="4 5">DSM 16392</strain>
    </source>
</reference>
<feature type="domain" description="Sulfatase N-terminal" evidence="3">
    <location>
        <begin position="5"/>
        <end position="384"/>
    </location>
</feature>
<dbReference type="RefSeq" id="WP_093519559.1">
    <property type="nucleotide sequence ID" value="NZ_FOSK01000005.1"/>
</dbReference>
<organism evidence="4 5">
    <name type="scientific">Pseudovibrio ascidiaceicola</name>
    <dbReference type="NCBI Taxonomy" id="285279"/>
    <lineage>
        <taxon>Bacteria</taxon>
        <taxon>Pseudomonadati</taxon>
        <taxon>Pseudomonadota</taxon>
        <taxon>Alphaproteobacteria</taxon>
        <taxon>Hyphomicrobiales</taxon>
        <taxon>Stappiaceae</taxon>
        <taxon>Pseudovibrio</taxon>
    </lineage>
</organism>
<dbReference type="EMBL" id="FOSK01000005">
    <property type="protein sequence ID" value="SFK47002.1"/>
    <property type="molecule type" value="Genomic_DNA"/>
</dbReference>
<keyword evidence="5" id="KW-1185">Reference proteome</keyword>
<accession>A0A1I3ZSB1</accession>
<evidence type="ECO:0000256" key="2">
    <source>
        <dbReference type="ARBA" id="ARBA00022801"/>
    </source>
</evidence>
<dbReference type="Pfam" id="PF00884">
    <property type="entry name" value="Sulfatase"/>
    <property type="match status" value="1"/>
</dbReference>
<keyword evidence="1" id="KW-0479">Metal-binding</keyword>
<keyword evidence="2" id="KW-0378">Hydrolase</keyword>
<dbReference type="Gene3D" id="3.40.720.10">
    <property type="entry name" value="Alkaline Phosphatase, subunit A"/>
    <property type="match status" value="1"/>
</dbReference>
<protein>
    <submittedName>
        <fullName evidence="4">Arylsulfatase A</fullName>
    </submittedName>
</protein>
<evidence type="ECO:0000259" key="3">
    <source>
        <dbReference type="Pfam" id="PF00884"/>
    </source>
</evidence>
<evidence type="ECO:0000256" key="1">
    <source>
        <dbReference type="ARBA" id="ARBA00022723"/>
    </source>
</evidence>
<comment type="caution">
    <text evidence="4">The sequence shown here is derived from an EMBL/GenBank/DDBJ whole genome shotgun (WGS) entry which is preliminary data.</text>
</comment>
<dbReference type="PANTHER" id="PTHR45953">
    <property type="entry name" value="IDURONATE 2-SULFATASE"/>
    <property type="match status" value="1"/>
</dbReference>
<gene>
    <name evidence="4" type="ORF">SAMN04488518_105253</name>
</gene>
<evidence type="ECO:0000313" key="5">
    <source>
        <dbReference type="Proteomes" id="UP000199598"/>
    </source>
</evidence>
<evidence type="ECO:0000313" key="4">
    <source>
        <dbReference type="EMBL" id="SFK47002.1"/>
    </source>
</evidence>
<dbReference type="InterPro" id="IPR000917">
    <property type="entry name" value="Sulfatase_N"/>
</dbReference>
<dbReference type="InterPro" id="IPR017850">
    <property type="entry name" value="Alkaline_phosphatase_core_sf"/>
</dbReference>
<sequence length="539" mass="61094">MSNGRNVLWIMCDQLRFDYLSCYGHPHLHTPHIDKLAERGVRFNRAYVQSPICGPSRMSFYTGRYVRSHGSTWNGIPLRVGEPTLGDHLQDIGVRNVLVGKTHMRADSDGMARLGISPESFIGARVAECGFEVFERDDGLHPDGPYSPNPHYDSYLQAKGYHGPNQWEQWANSAESDDGEILSGWLLGHADKPARVQAEHAETPYMIQRFKDFVAVAGDEPWCVHLSLIKPHWPYIVPAPYHDMYGADDVLPVVRSDDEKQNPHPVFEAFMGERVSKAFSNDETRAKVIPAYMGLIKQIDDEIGKLMAFLDEKGLTDTTMIVFTSDHGDYLGDHWMGEKELFHEPSVKIPLIVVDPRAEADTTRGTVSDELVEAIDLAPTFVEFCGGTPKPNVLEGRSLLPLLEAIEPVQWREFAISEYDYSMRNARMDLGLPVADCRLAMIMDKRWKFIHAEGFRPMLFDLEEDPQELNDLGANPSFAAERERMSEALFAWYRKHHTRITMTDEQIMANAGKELQAGILIGYTDEEELEEARREQGLL</sequence>
<proteinExistence type="predicted"/>
<dbReference type="Proteomes" id="UP000199598">
    <property type="component" value="Unassembled WGS sequence"/>
</dbReference>
<dbReference type="PANTHER" id="PTHR45953:SF1">
    <property type="entry name" value="IDURONATE 2-SULFATASE"/>
    <property type="match status" value="1"/>
</dbReference>
<dbReference type="SUPFAM" id="SSF53649">
    <property type="entry name" value="Alkaline phosphatase-like"/>
    <property type="match status" value="1"/>
</dbReference>
<name>A0A1I3ZSB1_9HYPH</name>